<dbReference type="VEuPathDB" id="FungiDB:ASPZODRAFT_128303"/>
<dbReference type="InterPro" id="IPR000182">
    <property type="entry name" value="GNAT_dom"/>
</dbReference>
<keyword evidence="3" id="KW-1185">Reference proteome</keyword>
<dbReference type="AlphaFoldDB" id="A0A1L9SRM6"/>
<proteinExistence type="predicted"/>
<name>A0A1L9SRM6_9EURO</name>
<dbReference type="Gene3D" id="3.40.630.30">
    <property type="match status" value="1"/>
</dbReference>
<accession>A0A1L9SRM6</accession>
<dbReference type="OrthoDB" id="2821191at2759"/>
<dbReference type="GeneID" id="34608453"/>
<dbReference type="RefSeq" id="XP_022584284.1">
    <property type="nucleotide sequence ID" value="XM_022721988.1"/>
</dbReference>
<protein>
    <recommendedName>
        <fullName evidence="1">N-acetyltransferase domain-containing protein</fullName>
    </recommendedName>
</protein>
<dbReference type="InterPro" id="IPR016181">
    <property type="entry name" value="Acyl_CoA_acyltransferase"/>
</dbReference>
<dbReference type="GO" id="GO:0016747">
    <property type="term" value="F:acyltransferase activity, transferring groups other than amino-acyl groups"/>
    <property type="evidence" value="ECO:0007669"/>
    <property type="project" value="InterPro"/>
</dbReference>
<dbReference type="PROSITE" id="PS51186">
    <property type="entry name" value="GNAT"/>
    <property type="match status" value="1"/>
</dbReference>
<reference evidence="3" key="1">
    <citation type="journal article" date="2017" name="Genome Biol.">
        <title>Comparative genomics reveals high biological diversity and specific adaptations in the industrially and medically important fungal genus Aspergillus.</title>
        <authorList>
            <person name="de Vries R.P."/>
            <person name="Riley R."/>
            <person name="Wiebenga A."/>
            <person name="Aguilar-Osorio G."/>
            <person name="Amillis S."/>
            <person name="Uchima C.A."/>
            <person name="Anderluh G."/>
            <person name="Asadollahi M."/>
            <person name="Askin M."/>
            <person name="Barry K."/>
            <person name="Battaglia E."/>
            <person name="Bayram O."/>
            <person name="Benocci T."/>
            <person name="Braus-Stromeyer S.A."/>
            <person name="Caldana C."/>
            <person name="Canovas D."/>
            <person name="Cerqueira G.C."/>
            <person name="Chen F."/>
            <person name="Chen W."/>
            <person name="Choi C."/>
            <person name="Clum A."/>
            <person name="Dos Santos R.A."/>
            <person name="Damasio A.R."/>
            <person name="Diallinas G."/>
            <person name="Emri T."/>
            <person name="Fekete E."/>
            <person name="Flipphi M."/>
            <person name="Freyberg S."/>
            <person name="Gallo A."/>
            <person name="Gournas C."/>
            <person name="Habgood R."/>
            <person name="Hainaut M."/>
            <person name="Harispe M.L."/>
            <person name="Henrissat B."/>
            <person name="Hilden K.S."/>
            <person name="Hope R."/>
            <person name="Hossain A."/>
            <person name="Karabika E."/>
            <person name="Karaffa L."/>
            <person name="Karanyi Z."/>
            <person name="Krasevec N."/>
            <person name="Kuo A."/>
            <person name="Kusch H."/>
            <person name="LaButti K."/>
            <person name="Lagendijk E.L."/>
            <person name="Lapidus A."/>
            <person name="Levasseur A."/>
            <person name="Lindquist E."/>
            <person name="Lipzen A."/>
            <person name="Logrieco A.F."/>
            <person name="MacCabe A."/>
            <person name="Maekelae M.R."/>
            <person name="Malavazi I."/>
            <person name="Melin P."/>
            <person name="Meyer V."/>
            <person name="Mielnichuk N."/>
            <person name="Miskei M."/>
            <person name="Molnar A.P."/>
            <person name="Mule G."/>
            <person name="Ngan C.Y."/>
            <person name="Orejas M."/>
            <person name="Orosz E."/>
            <person name="Ouedraogo J.P."/>
            <person name="Overkamp K.M."/>
            <person name="Park H.-S."/>
            <person name="Perrone G."/>
            <person name="Piumi F."/>
            <person name="Punt P.J."/>
            <person name="Ram A.F."/>
            <person name="Ramon A."/>
            <person name="Rauscher S."/>
            <person name="Record E."/>
            <person name="Riano-Pachon D.M."/>
            <person name="Robert V."/>
            <person name="Roehrig J."/>
            <person name="Ruller R."/>
            <person name="Salamov A."/>
            <person name="Salih N.S."/>
            <person name="Samson R.A."/>
            <person name="Sandor E."/>
            <person name="Sanguinetti M."/>
            <person name="Schuetze T."/>
            <person name="Sepcic K."/>
            <person name="Shelest E."/>
            <person name="Sherlock G."/>
            <person name="Sophianopoulou V."/>
            <person name="Squina F.M."/>
            <person name="Sun H."/>
            <person name="Susca A."/>
            <person name="Todd R.B."/>
            <person name="Tsang A."/>
            <person name="Unkles S.E."/>
            <person name="van de Wiele N."/>
            <person name="van Rossen-Uffink D."/>
            <person name="Oliveira J.V."/>
            <person name="Vesth T.C."/>
            <person name="Visser J."/>
            <person name="Yu J.-H."/>
            <person name="Zhou M."/>
            <person name="Andersen M.R."/>
            <person name="Archer D.B."/>
            <person name="Baker S.E."/>
            <person name="Benoit I."/>
            <person name="Brakhage A.A."/>
            <person name="Braus G.H."/>
            <person name="Fischer R."/>
            <person name="Frisvad J.C."/>
            <person name="Goldman G.H."/>
            <person name="Houbraken J."/>
            <person name="Oakley B."/>
            <person name="Pocsi I."/>
            <person name="Scazzocchio C."/>
            <person name="Seiboth B."/>
            <person name="vanKuyk P.A."/>
            <person name="Wortman J."/>
            <person name="Dyer P.S."/>
            <person name="Grigoriev I.V."/>
        </authorList>
    </citation>
    <scope>NUCLEOTIDE SEQUENCE [LARGE SCALE GENOMIC DNA]</scope>
    <source>
        <strain evidence="3">CBS 506.65</strain>
    </source>
</reference>
<dbReference type="SUPFAM" id="SSF55729">
    <property type="entry name" value="Acyl-CoA N-acyltransferases (Nat)"/>
    <property type="match status" value="1"/>
</dbReference>
<evidence type="ECO:0000313" key="2">
    <source>
        <dbReference type="EMBL" id="OJJ49774.1"/>
    </source>
</evidence>
<gene>
    <name evidence="2" type="ORF">ASPZODRAFT_128303</name>
</gene>
<evidence type="ECO:0000259" key="1">
    <source>
        <dbReference type="PROSITE" id="PS51186"/>
    </source>
</evidence>
<dbReference type="Proteomes" id="UP000184188">
    <property type="component" value="Unassembled WGS sequence"/>
</dbReference>
<evidence type="ECO:0000313" key="3">
    <source>
        <dbReference type="Proteomes" id="UP000184188"/>
    </source>
</evidence>
<sequence>MSFQVREVGTVEGDGSFIVSVFDAVIPFLESIGSNEQWGTTLFSHRDGFTEETLQQVRQSEQLSLTDKKNDENDGLRIFIVERELTDDPLDETSSPTPLRVHVAADGRRLLSVGFAFVREDWVPRYIASQPHLCVERTDTIYLEVIITDSRVDSSLRHGAGAALLREIQKYGHARQKRVIYLDGWAGNQKKLVRYYEQQGFQAIDDFSLPRADKAPWLGTLMRMNI</sequence>
<dbReference type="EMBL" id="KV878337">
    <property type="protein sequence ID" value="OJJ49774.1"/>
    <property type="molecule type" value="Genomic_DNA"/>
</dbReference>
<feature type="domain" description="N-acetyltransferase" evidence="1">
    <location>
        <begin position="55"/>
        <end position="226"/>
    </location>
</feature>
<organism evidence="2 3">
    <name type="scientific">Penicilliopsis zonata CBS 506.65</name>
    <dbReference type="NCBI Taxonomy" id="1073090"/>
    <lineage>
        <taxon>Eukaryota</taxon>
        <taxon>Fungi</taxon>
        <taxon>Dikarya</taxon>
        <taxon>Ascomycota</taxon>
        <taxon>Pezizomycotina</taxon>
        <taxon>Eurotiomycetes</taxon>
        <taxon>Eurotiomycetidae</taxon>
        <taxon>Eurotiales</taxon>
        <taxon>Aspergillaceae</taxon>
        <taxon>Penicilliopsis</taxon>
    </lineage>
</organism>